<evidence type="ECO:0000313" key="2">
    <source>
        <dbReference type="Proteomes" id="UP000237271"/>
    </source>
</evidence>
<comment type="caution">
    <text evidence="1">The sequence shown here is derived from an EMBL/GenBank/DDBJ whole genome shotgun (WGS) entry which is preliminary data.</text>
</comment>
<proteinExistence type="predicted"/>
<dbReference type="AlphaFoldDB" id="A0A2P4XF49"/>
<dbReference type="Proteomes" id="UP000237271">
    <property type="component" value="Unassembled WGS sequence"/>
</dbReference>
<sequence length="64" mass="7047">MVHLLLETGASVKVKNSHKFTPVTTSTNDSVTIPSSTKLDVEDDEGKSVFESVFEKPCKDLCYL</sequence>
<name>A0A2P4XF49_9STRA</name>
<gene>
    <name evidence="1" type="ORF">PHPALM_20339</name>
</gene>
<organism evidence="1 2">
    <name type="scientific">Phytophthora palmivora</name>
    <dbReference type="NCBI Taxonomy" id="4796"/>
    <lineage>
        <taxon>Eukaryota</taxon>
        <taxon>Sar</taxon>
        <taxon>Stramenopiles</taxon>
        <taxon>Oomycota</taxon>
        <taxon>Peronosporomycetes</taxon>
        <taxon>Peronosporales</taxon>
        <taxon>Peronosporaceae</taxon>
        <taxon>Phytophthora</taxon>
    </lineage>
</organism>
<protein>
    <submittedName>
        <fullName evidence="1">Myosin-like protein</fullName>
    </submittedName>
</protein>
<evidence type="ECO:0000313" key="1">
    <source>
        <dbReference type="EMBL" id="POM64169.1"/>
    </source>
</evidence>
<keyword evidence="2" id="KW-1185">Reference proteome</keyword>
<accession>A0A2P4XF49</accession>
<dbReference type="EMBL" id="NCKW01011168">
    <property type="protein sequence ID" value="POM64169.1"/>
    <property type="molecule type" value="Genomic_DNA"/>
</dbReference>
<reference evidence="1 2" key="1">
    <citation type="journal article" date="2017" name="Genome Biol. Evol.">
        <title>Phytophthora megakarya and P. palmivora, closely related causal agents of cacao black pod rot, underwent increases in genome sizes and gene numbers by different mechanisms.</title>
        <authorList>
            <person name="Ali S.S."/>
            <person name="Shao J."/>
            <person name="Lary D.J."/>
            <person name="Kronmiller B."/>
            <person name="Shen D."/>
            <person name="Strem M.D."/>
            <person name="Amoako-Attah I."/>
            <person name="Akrofi A.Y."/>
            <person name="Begoude B.A."/>
            <person name="Ten Hoopen G.M."/>
            <person name="Coulibaly K."/>
            <person name="Kebe B.I."/>
            <person name="Melnick R.L."/>
            <person name="Guiltinan M.J."/>
            <person name="Tyler B.M."/>
            <person name="Meinhardt L.W."/>
            <person name="Bailey B.A."/>
        </authorList>
    </citation>
    <scope>NUCLEOTIDE SEQUENCE [LARGE SCALE GENOMIC DNA]</scope>
    <source>
        <strain evidence="2">sbr112.9</strain>
    </source>
</reference>